<evidence type="ECO:0000313" key="4">
    <source>
        <dbReference type="Proteomes" id="UP000314986"/>
    </source>
</evidence>
<dbReference type="InterPro" id="IPR039581">
    <property type="entry name" value="FNDC11"/>
</dbReference>
<dbReference type="Proteomes" id="UP000314986">
    <property type="component" value="Unassembled WGS sequence"/>
</dbReference>
<dbReference type="InterPro" id="IPR036116">
    <property type="entry name" value="FN3_sf"/>
</dbReference>
<reference evidence="4" key="2">
    <citation type="journal article" date="2007" name="PLoS Biol.">
        <title>Survey sequencing and comparative analysis of the elephant shark (Callorhinchus milii) genome.</title>
        <authorList>
            <person name="Venkatesh B."/>
            <person name="Kirkness E.F."/>
            <person name="Loh Y.H."/>
            <person name="Halpern A.L."/>
            <person name="Lee A.P."/>
            <person name="Johnson J."/>
            <person name="Dandona N."/>
            <person name="Viswanathan L.D."/>
            <person name="Tay A."/>
            <person name="Venter J.C."/>
            <person name="Strausberg R.L."/>
            <person name="Brenner S."/>
        </authorList>
    </citation>
    <scope>NUCLEOTIDE SEQUENCE [LARGE SCALE GENOMIC DNA]</scope>
</reference>
<dbReference type="InterPro" id="IPR003961">
    <property type="entry name" value="FN3_dom"/>
</dbReference>
<evidence type="ECO:0000313" key="3">
    <source>
        <dbReference type="Ensembl" id="ENSCMIP00000030569.1"/>
    </source>
</evidence>
<reference evidence="4" key="3">
    <citation type="journal article" date="2014" name="Nature">
        <title>Elephant shark genome provides unique insights into gnathostome evolution.</title>
        <authorList>
            <consortium name="International Elephant Shark Genome Sequencing Consortium"/>
            <person name="Venkatesh B."/>
            <person name="Lee A.P."/>
            <person name="Ravi V."/>
            <person name="Maurya A.K."/>
            <person name="Lian M.M."/>
            <person name="Swann J.B."/>
            <person name="Ohta Y."/>
            <person name="Flajnik M.F."/>
            <person name="Sutoh Y."/>
            <person name="Kasahara M."/>
            <person name="Hoon S."/>
            <person name="Gangu V."/>
            <person name="Roy S.W."/>
            <person name="Irimia M."/>
            <person name="Korzh V."/>
            <person name="Kondrychyn I."/>
            <person name="Lim Z.W."/>
            <person name="Tay B.H."/>
            <person name="Tohari S."/>
            <person name="Kong K.W."/>
            <person name="Ho S."/>
            <person name="Lorente-Galdos B."/>
            <person name="Quilez J."/>
            <person name="Marques-Bonet T."/>
            <person name="Raney B.J."/>
            <person name="Ingham P.W."/>
            <person name="Tay A."/>
            <person name="Hillier L.W."/>
            <person name="Minx P."/>
            <person name="Boehm T."/>
            <person name="Wilson R.K."/>
            <person name="Brenner S."/>
            <person name="Warren W.C."/>
        </authorList>
    </citation>
    <scope>NUCLEOTIDE SEQUENCE [LARGE SCALE GENOMIC DNA]</scope>
</reference>
<dbReference type="PANTHER" id="PTHR14537">
    <property type="entry name" value="FIBRONECTIN TYPE III DOMAIN-CONTAINING PROTEIN 11"/>
    <property type="match status" value="1"/>
</dbReference>
<name>A0A4W3IJT4_CALMI</name>
<dbReference type="GeneTree" id="ENSGT00390000006008"/>
<evidence type="ECO:0000259" key="2">
    <source>
        <dbReference type="Pfam" id="PF20996"/>
    </source>
</evidence>
<feature type="domain" description="DUF5581" evidence="2">
    <location>
        <begin position="55"/>
        <end position="220"/>
    </location>
</feature>
<accession>A0A4W3IJT4</accession>
<dbReference type="SUPFAM" id="SSF49265">
    <property type="entry name" value="Fibronectin type III"/>
    <property type="match status" value="1"/>
</dbReference>
<reference evidence="3" key="4">
    <citation type="submission" date="2025-08" db="UniProtKB">
        <authorList>
            <consortium name="Ensembl"/>
        </authorList>
    </citation>
    <scope>IDENTIFICATION</scope>
</reference>
<dbReference type="Gene3D" id="2.60.40.10">
    <property type="entry name" value="Immunoglobulins"/>
    <property type="match status" value="1"/>
</dbReference>
<dbReference type="InParanoid" id="A0A4W3IJT4"/>
<organism evidence="3 4">
    <name type="scientific">Callorhinchus milii</name>
    <name type="common">Ghost shark</name>
    <dbReference type="NCBI Taxonomy" id="7868"/>
    <lineage>
        <taxon>Eukaryota</taxon>
        <taxon>Metazoa</taxon>
        <taxon>Chordata</taxon>
        <taxon>Craniata</taxon>
        <taxon>Vertebrata</taxon>
        <taxon>Chondrichthyes</taxon>
        <taxon>Holocephali</taxon>
        <taxon>Chimaeriformes</taxon>
        <taxon>Callorhinchidae</taxon>
        <taxon>Callorhinchus</taxon>
    </lineage>
</organism>
<dbReference type="Pfam" id="PF17744">
    <property type="entry name" value="DUF5581"/>
    <property type="match status" value="1"/>
</dbReference>
<proteinExistence type="predicted"/>
<dbReference type="InterPro" id="IPR048317">
    <property type="entry name" value="DUF5581_C"/>
</dbReference>
<feature type="domain" description="DUF5581" evidence="1">
    <location>
        <begin position="225"/>
        <end position="325"/>
    </location>
</feature>
<sequence length="337" mass="38517">MASFCAVRFDKIGTCDIRGNKKQTGVLKGMMALPCEQSTLKKEIVRINECGILGDAWRNYIDRKNKILQFLGQNLNADLLRRYKTRFELLKKCSYYIDVLPKYLTLGDQSQLQPEVLYQLIDPGKFLRMKKIGTNQVKIQLLLLKEYLSELKCGREELKIITKISDVTMFLLHWNTTCARLGLLSNTLKNFISILIPSKLHVKHHLTSDAKSNKIPQLRLVLRTKMPVVFDRKESVASQNSVALKWFILGEPALHEQYELKYKLVESNCCSGKDRCGVVAVTSNNAEISDLLPDSSYEFTIARAENYAVVYSIWCDALILKTKRAMHLLGPDIKHNS</sequence>
<dbReference type="Ensembl" id="ENSCMIT00000031036.1">
    <property type="protein sequence ID" value="ENSCMIP00000030569.1"/>
    <property type="gene ID" value="ENSCMIG00000013148.1"/>
</dbReference>
<dbReference type="CDD" id="cd00063">
    <property type="entry name" value="FN3"/>
    <property type="match status" value="1"/>
</dbReference>
<protein>
    <submittedName>
        <fullName evidence="3">Fibronectin type III domain containing 11</fullName>
    </submittedName>
</protein>
<dbReference type="AlphaFoldDB" id="A0A4W3IJT4"/>
<dbReference type="InterPro" id="IPR013783">
    <property type="entry name" value="Ig-like_fold"/>
</dbReference>
<dbReference type="InterPro" id="IPR049231">
    <property type="entry name" value="DUF5581_N"/>
</dbReference>
<evidence type="ECO:0000259" key="1">
    <source>
        <dbReference type="Pfam" id="PF17744"/>
    </source>
</evidence>
<dbReference type="OMA" id="FLLHWNT"/>
<reference evidence="3" key="5">
    <citation type="submission" date="2025-09" db="UniProtKB">
        <authorList>
            <consortium name="Ensembl"/>
        </authorList>
    </citation>
    <scope>IDENTIFICATION</scope>
</reference>
<keyword evidence="4" id="KW-1185">Reference proteome</keyword>
<dbReference type="Pfam" id="PF20996">
    <property type="entry name" value="DUF5581_N"/>
    <property type="match status" value="1"/>
</dbReference>
<reference evidence="4" key="1">
    <citation type="journal article" date="2006" name="Science">
        <title>Ancient noncoding elements conserved in the human genome.</title>
        <authorList>
            <person name="Venkatesh B."/>
            <person name="Kirkness E.F."/>
            <person name="Loh Y.H."/>
            <person name="Halpern A.L."/>
            <person name="Lee A.P."/>
            <person name="Johnson J."/>
            <person name="Dandona N."/>
            <person name="Viswanathan L.D."/>
            <person name="Tay A."/>
            <person name="Venter J.C."/>
            <person name="Strausberg R.L."/>
            <person name="Brenner S."/>
        </authorList>
    </citation>
    <scope>NUCLEOTIDE SEQUENCE [LARGE SCALE GENOMIC DNA]</scope>
</reference>